<evidence type="ECO:0000256" key="1">
    <source>
        <dbReference type="ARBA" id="ARBA00023015"/>
    </source>
</evidence>
<accession>A0A4R6YYM0</accession>
<dbReference type="PANTHER" id="PTHR43133:SF39">
    <property type="entry name" value="SIMILAR TO RNA POLYMERASE SIGMA-E FACTOR"/>
    <property type="match status" value="1"/>
</dbReference>
<dbReference type="InterPro" id="IPR039425">
    <property type="entry name" value="RNA_pol_sigma-70-like"/>
</dbReference>
<keyword evidence="3" id="KW-0804">Transcription</keyword>
<name>A0A4R6YYM0_9GAMM</name>
<dbReference type="GO" id="GO:0006352">
    <property type="term" value="P:DNA-templated transcription initiation"/>
    <property type="evidence" value="ECO:0007669"/>
    <property type="project" value="InterPro"/>
</dbReference>
<dbReference type="InterPro" id="IPR053812">
    <property type="entry name" value="HTH_Sigma70_ECF-like"/>
</dbReference>
<dbReference type="InterPro" id="IPR011517">
    <property type="entry name" value="RNA_pol_sigma70_ECF-like"/>
</dbReference>
<feature type="domain" description="RNA polymerase sigma-70 ECF-like HTH" evidence="4">
    <location>
        <begin position="8"/>
        <end position="186"/>
    </location>
</feature>
<dbReference type="InterPro" id="IPR036388">
    <property type="entry name" value="WH-like_DNA-bd_sf"/>
</dbReference>
<evidence type="ECO:0000256" key="2">
    <source>
        <dbReference type="ARBA" id="ARBA00023082"/>
    </source>
</evidence>
<dbReference type="InterPro" id="IPR013324">
    <property type="entry name" value="RNA_pol_sigma_r3/r4-like"/>
</dbReference>
<comment type="caution">
    <text evidence="5">The sequence shown here is derived from an EMBL/GenBank/DDBJ whole genome shotgun (WGS) entry which is preliminary data.</text>
</comment>
<evidence type="ECO:0000313" key="6">
    <source>
        <dbReference type="Proteomes" id="UP000295293"/>
    </source>
</evidence>
<keyword evidence="1" id="KW-0805">Transcription regulation</keyword>
<dbReference type="SUPFAM" id="SSF88659">
    <property type="entry name" value="Sigma3 and sigma4 domains of RNA polymerase sigma factors"/>
    <property type="match status" value="1"/>
</dbReference>
<keyword evidence="2" id="KW-0731">Sigma factor</keyword>
<keyword evidence="6" id="KW-1185">Reference proteome</keyword>
<dbReference type="GO" id="GO:0016987">
    <property type="term" value="F:sigma factor activity"/>
    <property type="evidence" value="ECO:0007669"/>
    <property type="project" value="UniProtKB-KW"/>
</dbReference>
<proteinExistence type="predicted"/>
<protein>
    <submittedName>
        <fullName evidence="5">RNA polymerase sigma factor (TIGR02999 family)</fullName>
    </submittedName>
</protein>
<dbReference type="NCBIfam" id="TIGR02999">
    <property type="entry name" value="Sig-70_X6"/>
    <property type="match status" value="1"/>
</dbReference>
<sequence>MERSAEPEVTHLLQRWHSGDAGALERLLPLVYADLRRVAAAQLRHKDGHTTLQPTALVHDVLLRLLERPAAELKDSHHLFNAAARMMRQILISRLRASASAKHGGDWRRDDFCHALELPIPDATDLEELDHALAELESVQPRMAQVVQLRYFIGLEMGEIADALGVTRRTAQRDWAAAQAWLRSRLAGSH</sequence>
<dbReference type="AlphaFoldDB" id="A0A4R6YYM0"/>
<dbReference type="OrthoDB" id="6023540at2"/>
<evidence type="ECO:0000313" key="5">
    <source>
        <dbReference type="EMBL" id="TDR44111.1"/>
    </source>
</evidence>
<dbReference type="PANTHER" id="PTHR43133">
    <property type="entry name" value="RNA POLYMERASE ECF-TYPE SIGMA FACTO"/>
    <property type="match status" value="1"/>
</dbReference>
<evidence type="ECO:0000256" key="3">
    <source>
        <dbReference type="ARBA" id="ARBA00023163"/>
    </source>
</evidence>
<dbReference type="EMBL" id="SNZH01000006">
    <property type="protein sequence ID" value="TDR44111.1"/>
    <property type="molecule type" value="Genomic_DNA"/>
</dbReference>
<evidence type="ECO:0000259" key="4">
    <source>
        <dbReference type="Pfam" id="PF07638"/>
    </source>
</evidence>
<dbReference type="RefSeq" id="WP_133818847.1">
    <property type="nucleotide sequence ID" value="NZ_SNZH01000006.1"/>
</dbReference>
<organism evidence="5 6">
    <name type="scientific">Tahibacter aquaticus</name>
    <dbReference type="NCBI Taxonomy" id="520092"/>
    <lineage>
        <taxon>Bacteria</taxon>
        <taxon>Pseudomonadati</taxon>
        <taxon>Pseudomonadota</taxon>
        <taxon>Gammaproteobacteria</taxon>
        <taxon>Lysobacterales</taxon>
        <taxon>Rhodanobacteraceae</taxon>
        <taxon>Tahibacter</taxon>
    </lineage>
</organism>
<dbReference type="InterPro" id="IPR014284">
    <property type="entry name" value="RNA_pol_sigma-70_dom"/>
</dbReference>
<dbReference type="Gene3D" id="1.10.10.10">
    <property type="entry name" value="Winged helix-like DNA-binding domain superfamily/Winged helix DNA-binding domain"/>
    <property type="match status" value="1"/>
</dbReference>
<dbReference type="Pfam" id="PF07638">
    <property type="entry name" value="Sigma70_ECF"/>
    <property type="match status" value="1"/>
</dbReference>
<dbReference type="NCBIfam" id="TIGR02937">
    <property type="entry name" value="sigma70-ECF"/>
    <property type="match status" value="1"/>
</dbReference>
<reference evidence="5 6" key="1">
    <citation type="submission" date="2019-03" db="EMBL/GenBank/DDBJ databases">
        <title>Genomic Encyclopedia of Type Strains, Phase IV (KMG-IV): sequencing the most valuable type-strain genomes for metagenomic binning, comparative biology and taxonomic classification.</title>
        <authorList>
            <person name="Goeker M."/>
        </authorList>
    </citation>
    <scope>NUCLEOTIDE SEQUENCE [LARGE SCALE GENOMIC DNA]</scope>
    <source>
        <strain evidence="5 6">DSM 21667</strain>
    </source>
</reference>
<dbReference type="Proteomes" id="UP000295293">
    <property type="component" value="Unassembled WGS sequence"/>
</dbReference>
<gene>
    <name evidence="5" type="ORF">DFR29_106258</name>
</gene>